<evidence type="ECO:0000256" key="2">
    <source>
        <dbReference type="SAM" id="Phobius"/>
    </source>
</evidence>
<keyword evidence="2" id="KW-0812">Transmembrane</keyword>
<reference evidence="3 4" key="1">
    <citation type="journal article" date="2021" name="Environ. Microbiol.">
        <title>Gene family expansions and transcriptome signatures uncover fungal adaptations to wood decay.</title>
        <authorList>
            <person name="Hage H."/>
            <person name="Miyauchi S."/>
            <person name="Viragh M."/>
            <person name="Drula E."/>
            <person name="Min B."/>
            <person name="Chaduli D."/>
            <person name="Navarro D."/>
            <person name="Favel A."/>
            <person name="Norest M."/>
            <person name="Lesage-Meessen L."/>
            <person name="Balint B."/>
            <person name="Merenyi Z."/>
            <person name="de Eugenio L."/>
            <person name="Morin E."/>
            <person name="Martinez A.T."/>
            <person name="Baldrian P."/>
            <person name="Stursova M."/>
            <person name="Martinez M.J."/>
            <person name="Novotny C."/>
            <person name="Magnuson J.K."/>
            <person name="Spatafora J.W."/>
            <person name="Maurice S."/>
            <person name="Pangilinan J."/>
            <person name="Andreopoulos W."/>
            <person name="LaButti K."/>
            <person name="Hundley H."/>
            <person name="Na H."/>
            <person name="Kuo A."/>
            <person name="Barry K."/>
            <person name="Lipzen A."/>
            <person name="Henrissat B."/>
            <person name="Riley R."/>
            <person name="Ahrendt S."/>
            <person name="Nagy L.G."/>
            <person name="Grigoriev I.V."/>
            <person name="Martin F."/>
            <person name="Rosso M.N."/>
        </authorList>
    </citation>
    <scope>NUCLEOTIDE SEQUENCE [LARGE SCALE GENOMIC DNA]</scope>
    <source>
        <strain evidence="3 4">CIRM-BRFM 1785</strain>
    </source>
</reference>
<feature type="region of interest" description="Disordered" evidence="1">
    <location>
        <begin position="167"/>
        <end position="263"/>
    </location>
</feature>
<feature type="transmembrane region" description="Helical" evidence="2">
    <location>
        <begin position="266"/>
        <end position="290"/>
    </location>
</feature>
<evidence type="ECO:0000313" key="4">
    <source>
        <dbReference type="Proteomes" id="UP000814176"/>
    </source>
</evidence>
<proteinExistence type="predicted"/>
<name>A0ABQ8KTH0_9APHY</name>
<keyword evidence="2" id="KW-1133">Transmembrane helix</keyword>
<feature type="compositionally biased region" description="Low complexity" evidence="1">
    <location>
        <begin position="168"/>
        <end position="181"/>
    </location>
</feature>
<comment type="caution">
    <text evidence="3">The sequence shown here is derived from an EMBL/GenBank/DDBJ whole genome shotgun (WGS) entry which is preliminary data.</text>
</comment>
<dbReference type="Gene3D" id="2.60.120.260">
    <property type="entry name" value="Galactose-binding domain-like"/>
    <property type="match status" value="1"/>
</dbReference>
<evidence type="ECO:0000313" key="3">
    <source>
        <dbReference type="EMBL" id="KAH9842355.1"/>
    </source>
</evidence>
<dbReference type="CDD" id="cd12087">
    <property type="entry name" value="TM_EGFR-like"/>
    <property type="match status" value="1"/>
</dbReference>
<evidence type="ECO:0000256" key="1">
    <source>
        <dbReference type="SAM" id="MobiDB-lite"/>
    </source>
</evidence>
<keyword evidence="2" id="KW-0472">Membrane</keyword>
<feature type="compositionally biased region" description="Low complexity" evidence="1">
    <location>
        <begin position="192"/>
        <end position="218"/>
    </location>
</feature>
<feature type="region of interest" description="Disordered" evidence="1">
    <location>
        <begin position="297"/>
        <end position="330"/>
    </location>
</feature>
<keyword evidence="4" id="KW-1185">Reference proteome</keyword>
<protein>
    <submittedName>
        <fullName evidence="3">Uncharacterized protein</fullName>
    </submittedName>
</protein>
<dbReference type="RefSeq" id="XP_047783402.1">
    <property type="nucleotide sequence ID" value="XM_047926310.1"/>
</dbReference>
<accession>A0ABQ8KTH0</accession>
<sequence>MRFIDDTYGDSVTGVVPTYSSDDCWDSCALNNSTACFLQPDPSKIHNGTWHDTSTDSCPGQPDNPAGHSVTFNFTGTSLQVYIVTVNQGPQAWQTNLSFNLDGEISYSEYFKSFKGDTYAFAYQVAIFTTSSPLNNTLHTFTMTALQNPTLSTVLFDFAAYTYEEEPTTSSASDSQTSTSSMQVISGSPLPGTATTSLSASASESLSTGTDTSSSSNTHVATPSISMKASSDSLSNASGTSVRDASSSTSSATANSGTTTHKGTHISAIVGGAVGGAVFIILYLCLAVYLRRRRKSHSREGIHGSSRDSSIKSAAPPFHAQHQSLPPASLVPRTNATSVMIEAAPDDVRVSLVRQFEVQTAAGSSMQPITSPHDVNPGVEAQLRTEMAALREQVARLESETERNLPPAYS</sequence>
<feature type="compositionally biased region" description="Low complexity" evidence="1">
    <location>
        <begin position="237"/>
        <end position="260"/>
    </location>
</feature>
<dbReference type="GeneID" id="72007042"/>
<feature type="compositionally biased region" description="Basic and acidic residues" evidence="1">
    <location>
        <begin position="298"/>
        <end position="310"/>
    </location>
</feature>
<dbReference type="EMBL" id="JADCUA010000002">
    <property type="protein sequence ID" value="KAH9842355.1"/>
    <property type="molecule type" value="Genomic_DNA"/>
</dbReference>
<feature type="compositionally biased region" description="Polar residues" evidence="1">
    <location>
        <begin position="321"/>
        <end position="330"/>
    </location>
</feature>
<dbReference type="Proteomes" id="UP000814176">
    <property type="component" value="Unassembled WGS sequence"/>
</dbReference>
<feature type="compositionally biased region" description="Polar residues" evidence="1">
    <location>
        <begin position="219"/>
        <end position="236"/>
    </location>
</feature>
<organism evidence="3 4">
    <name type="scientific">Rhodofomes roseus</name>
    <dbReference type="NCBI Taxonomy" id="34475"/>
    <lineage>
        <taxon>Eukaryota</taxon>
        <taxon>Fungi</taxon>
        <taxon>Dikarya</taxon>
        <taxon>Basidiomycota</taxon>
        <taxon>Agaricomycotina</taxon>
        <taxon>Agaricomycetes</taxon>
        <taxon>Polyporales</taxon>
        <taxon>Rhodofomes</taxon>
    </lineage>
</organism>
<gene>
    <name evidence="3" type="ORF">C8Q71DRAFT_827037</name>
</gene>